<dbReference type="STRING" id="1107311.Q767_05600"/>
<dbReference type="InterPro" id="IPR036874">
    <property type="entry name" value="Carbonic_anhydrase_sf"/>
</dbReference>
<comment type="caution">
    <text evidence="3">The sequence shown here is derived from an EMBL/GenBank/DDBJ whole genome shotgun (WGS) entry which is preliminary data.</text>
</comment>
<protein>
    <recommendedName>
        <fullName evidence="5">Carbonic anhydrase</fullName>
    </recommendedName>
</protein>
<evidence type="ECO:0000256" key="1">
    <source>
        <dbReference type="ARBA" id="ARBA00006217"/>
    </source>
</evidence>
<dbReference type="PANTHER" id="PTHR11002">
    <property type="entry name" value="CARBONIC ANHYDRASE"/>
    <property type="match status" value="1"/>
</dbReference>
<dbReference type="SMART" id="SM00947">
    <property type="entry name" value="Pro_CA"/>
    <property type="match status" value="1"/>
</dbReference>
<feature type="binding site" evidence="2">
    <location>
        <position position="57"/>
    </location>
    <ligand>
        <name>Zn(2+)</name>
        <dbReference type="ChEBI" id="CHEBI:29105"/>
    </ligand>
</feature>
<feature type="binding site" evidence="2">
    <location>
        <position position="111"/>
    </location>
    <ligand>
        <name>Zn(2+)</name>
        <dbReference type="ChEBI" id="CHEBI:29105"/>
    </ligand>
</feature>
<sequence>MAKHGHEIKTPDDALAELKYGNNRFLDKQTVNSDFHAQIQATKDGQHPHSFILGCVDSRVPPEIIFDQKIGNIFVSRVAGNIEDDHILGSMEFATKLKGTKLIVVLGHTHCGAVSGAMANVELEHLTQLTNQIKPAINKHETYPLPHYMTDETARKNVRMTIKRILEKSQTLRHQSEKGEIKIVGAYYDIATGEVIFI</sequence>
<name>A0A0A2N7F1_9FLAO</name>
<dbReference type="EMBL" id="JRLZ01000004">
    <property type="protein sequence ID" value="KGO96385.1"/>
    <property type="molecule type" value="Genomic_DNA"/>
</dbReference>
<evidence type="ECO:0000313" key="3">
    <source>
        <dbReference type="EMBL" id="KGO96385.1"/>
    </source>
</evidence>
<dbReference type="PANTHER" id="PTHR11002:SF79">
    <property type="entry name" value="CARBONIC ANHYDRASE 2"/>
    <property type="match status" value="1"/>
</dbReference>
<organism evidence="3 4">
    <name type="scientific">Flavobacterium enshiense DK69</name>
    <dbReference type="NCBI Taxonomy" id="1107311"/>
    <lineage>
        <taxon>Bacteria</taxon>
        <taxon>Pseudomonadati</taxon>
        <taxon>Bacteroidota</taxon>
        <taxon>Flavobacteriia</taxon>
        <taxon>Flavobacteriales</taxon>
        <taxon>Flavobacteriaceae</taxon>
        <taxon>Flavobacterium</taxon>
    </lineage>
</organism>
<dbReference type="AlphaFoldDB" id="A0A0A2N7F1"/>
<dbReference type="SUPFAM" id="SSF53056">
    <property type="entry name" value="beta-carbonic anhydrase, cab"/>
    <property type="match status" value="1"/>
</dbReference>
<evidence type="ECO:0000313" key="4">
    <source>
        <dbReference type="Proteomes" id="UP000030149"/>
    </source>
</evidence>
<evidence type="ECO:0008006" key="5">
    <source>
        <dbReference type="Google" id="ProtNLM"/>
    </source>
</evidence>
<feature type="binding site" evidence="2">
    <location>
        <position position="55"/>
    </location>
    <ligand>
        <name>Zn(2+)</name>
        <dbReference type="ChEBI" id="CHEBI:29105"/>
    </ligand>
</feature>
<proteinExistence type="inferred from homology"/>
<dbReference type="eggNOG" id="COG0288">
    <property type="taxonomic scope" value="Bacteria"/>
</dbReference>
<dbReference type="Gene3D" id="3.40.1050.10">
    <property type="entry name" value="Carbonic anhydrase"/>
    <property type="match status" value="1"/>
</dbReference>
<dbReference type="InterPro" id="IPR001765">
    <property type="entry name" value="Carbonic_anhydrase"/>
</dbReference>
<dbReference type="GO" id="GO:0004089">
    <property type="term" value="F:carbonate dehydratase activity"/>
    <property type="evidence" value="ECO:0007669"/>
    <property type="project" value="InterPro"/>
</dbReference>
<reference evidence="4" key="1">
    <citation type="submission" date="2013-09" db="EMBL/GenBank/DDBJ databases">
        <authorList>
            <person name="Zeng Z."/>
            <person name="Chen C."/>
        </authorList>
    </citation>
    <scope>NUCLEOTIDE SEQUENCE [LARGE SCALE GENOMIC DNA]</scope>
    <source>
        <strain evidence="4">DK69</strain>
    </source>
</reference>
<dbReference type="GO" id="GO:0008270">
    <property type="term" value="F:zinc ion binding"/>
    <property type="evidence" value="ECO:0007669"/>
    <property type="project" value="InterPro"/>
</dbReference>
<feature type="binding site" evidence="2">
    <location>
        <position position="108"/>
    </location>
    <ligand>
        <name>Zn(2+)</name>
        <dbReference type="ChEBI" id="CHEBI:29105"/>
    </ligand>
</feature>
<comment type="cofactor">
    <cofactor evidence="2">
        <name>Zn(2+)</name>
        <dbReference type="ChEBI" id="CHEBI:29105"/>
    </cofactor>
    <text evidence="2">Binds 1 zinc ion per subunit.</text>
</comment>
<keyword evidence="2" id="KW-0862">Zinc</keyword>
<accession>A0A0A2N7F1</accession>
<dbReference type="CDD" id="cd03378">
    <property type="entry name" value="beta_CA_cladeC"/>
    <property type="match status" value="1"/>
</dbReference>
<gene>
    <name evidence="3" type="ORF">Q767_05600</name>
</gene>
<comment type="similarity">
    <text evidence="1">Belongs to the beta-class carbonic anhydrase family.</text>
</comment>
<evidence type="ECO:0000256" key="2">
    <source>
        <dbReference type="PIRSR" id="PIRSR601765-1"/>
    </source>
</evidence>
<dbReference type="PATRIC" id="fig|1107311.5.peg.2317"/>
<dbReference type="Proteomes" id="UP000030149">
    <property type="component" value="Unassembled WGS sequence"/>
</dbReference>
<keyword evidence="2" id="KW-0479">Metal-binding</keyword>
<keyword evidence="4" id="KW-1185">Reference proteome</keyword>
<reference evidence="3 4" key="2">
    <citation type="journal article" date="2015" name="Stand. Genomic Sci.">
        <title>High quality draft genomic sequence of Flavobacterium enshiense DK69(T) and comparison among Flavobacterium genomes.</title>
        <authorList>
            <person name="Zeng Z."/>
            <person name="Chen C."/>
            <person name="Du H."/>
            <person name="Wang G."/>
            <person name="Li M."/>
        </authorList>
    </citation>
    <scope>NUCLEOTIDE SEQUENCE [LARGE SCALE GENOMIC DNA]</scope>
    <source>
        <strain evidence="3 4">DK69</strain>
    </source>
</reference>
<dbReference type="Pfam" id="PF00484">
    <property type="entry name" value="Pro_CA"/>
    <property type="match status" value="1"/>
</dbReference>